<accession>A0ABQ2UTD9</accession>
<dbReference type="SUPFAM" id="SSF46785">
    <property type="entry name" value="Winged helix' DNA-binding domain"/>
    <property type="match status" value="1"/>
</dbReference>
<proteinExistence type="predicted"/>
<dbReference type="Pfam" id="PF12802">
    <property type="entry name" value="MarR_2"/>
    <property type="match status" value="1"/>
</dbReference>
<gene>
    <name evidence="2" type="ORF">GCM10010211_16810</name>
</gene>
<dbReference type="RefSeq" id="WP_189297937.1">
    <property type="nucleotide sequence ID" value="NZ_BMRP01000004.1"/>
</dbReference>
<dbReference type="SMART" id="SM00347">
    <property type="entry name" value="HTH_MARR"/>
    <property type="match status" value="1"/>
</dbReference>
<dbReference type="PANTHER" id="PTHR33164:SF95">
    <property type="entry name" value="TRANSCRIPTIONAL REGULATOR"/>
    <property type="match status" value="1"/>
</dbReference>
<sequence length="144" mass="16082">MAEQPLTDIPMHLLRRALQQLTAVWQAEVPDLTAPQYAVLTVLADSPGLTQVELGKATAIDRSTMATMLDRLASRGWITREVDPAHRRRHRVQLTSEGRTLLHRVAPAADRANNWPVERLGAQRMEELLPLLRVLAEVDAEPGD</sequence>
<dbReference type="Gene3D" id="1.10.10.10">
    <property type="entry name" value="Winged helix-like DNA-binding domain superfamily/Winged helix DNA-binding domain"/>
    <property type="match status" value="1"/>
</dbReference>
<dbReference type="EMBL" id="BMRP01000004">
    <property type="protein sequence ID" value="GGU52891.1"/>
    <property type="molecule type" value="Genomic_DNA"/>
</dbReference>
<dbReference type="Proteomes" id="UP000654471">
    <property type="component" value="Unassembled WGS sequence"/>
</dbReference>
<name>A0ABQ2UTD9_9ACTN</name>
<dbReference type="PANTHER" id="PTHR33164">
    <property type="entry name" value="TRANSCRIPTIONAL REGULATOR, MARR FAMILY"/>
    <property type="match status" value="1"/>
</dbReference>
<dbReference type="PRINTS" id="PR00598">
    <property type="entry name" value="HTHMARR"/>
</dbReference>
<keyword evidence="3" id="KW-1185">Reference proteome</keyword>
<evidence type="ECO:0000259" key="1">
    <source>
        <dbReference type="PROSITE" id="PS50995"/>
    </source>
</evidence>
<dbReference type="InterPro" id="IPR036388">
    <property type="entry name" value="WH-like_DNA-bd_sf"/>
</dbReference>
<dbReference type="PROSITE" id="PS50995">
    <property type="entry name" value="HTH_MARR_2"/>
    <property type="match status" value="1"/>
</dbReference>
<dbReference type="InterPro" id="IPR036390">
    <property type="entry name" value="WH_DNA-bd_sf"/>
</dbReference>
<feature type="domain" description="HTH marR-type" evidence="1">
    <location>
        <begin position="1"/>
        <end position="137"/>
    </location>
</feature>
<dbReference type="InterPro" id="IPR000835">
    <property type="entry name" value="HTH_MarR-typ"/>
</dbReference>
<dbReference type="InterPro" id="IPR039422">
    <property type="entry name" value="MarR/SlyA-like"/>
</dbReference>
<reference evidence="3" key="1">
    <citation type="journal article" date="2019" name="Int. J. Syst. Evol. Microbiol.">
        <title>The Global Catalogue of Microorganisms (GCM) 10K type strain sequencing project: providing services to taxonomists for standard genome sequencing and annotation.</title>
        <authorList>
            <consortium name="The Broad Institute Genomics Platform"/>
            <consortium name="The Broad Institute Genome Sequencing Center for Infectious Disease"/>
            <person name="Wu L."/>
            <person name="Ma J."/>
        </authorList>
    </citation>
    <scope>NUCLEOTIDE SEQUENCE [LARGE SCALE GENOMIC DNA]</scope>
    <source>
        <strain evidence="3">JCM 3399</strain>
    </source>
</reference>
<evidence type="ECO:0000313" key="2">
    <source>
        <dbReference type="EMBL" id="GGU52891.1"/>
    </source>
</evidence>
<organism evidence="2 3">
    <name type="scientific">Streptomyces albospinus</name>
    <dbReference type="NCBI Taxonomy" id="285515"/>
    <lineage>
        <taxon>Bacteria</taxon>
        <taxon>Bacillati</taxon>
        <taxon>Actinomycetota</taxon>
        <taxon>Actinomycetes</taxon>
        <taxon>Kitasatosporales</taxon>
        <taxon>Streptomycetaceae</taxon>
        <taxon>Streptomyces</taxon>
    </lineage>
</organism>
<evidence type="ECO:0000313" key="3">
    <source>
        <dbReference type="Proteomes" id="UP000654471"/>
    </source>
</evidence>
<protein>
    <submittedName>
        <fullName evidence="2">Transcriptional regulator</fullName>
    </submittedName>
</protein>
<comment type="caution">
    <text evidence="2">The sequence shown here is derived from an EMBL/GenBank/DDBJ whole genome shotgun (WGS) entry which is preliminary data.</text>
</comment>